<feature type="transmembrane region" description="Helical" evidence="5">
    <location>
        <begin position="302"/>
        <end position="320"/>
    </location>
</feature>
<keyword evidence="4 5" id="KW-0472">Membrane</keyword>
<evidence type="ECO:0000256" key="5">
    <source>
        <dbReference type="SAM" id="Phobius"/>
    </source>
</evidence>
<evidence type="ECO:0000256" key="1">
    <source>
        <dbReference type="ARBA" id="ARBA00004141"/>
    </source>
</evidence>
<dbReference type="RefSeq" id="XP_041406918.1">
    <property type="nucleotide sequence ID" value="XM_041550984.1"/>
</dbReference>
<evidence type="ECO:0000256" key="2">
    <source>
        <dbReference type="ARBA" id="ARBA00022692"/>
    </source>
</evidence>
<dbReference type="Proteomes" id="UP000644660">
    <property type="component" value="Unassembled WGS sequence"/>
</dbReference>
<accession>A0A8H2VH34</accession>
<evidence type="ECO:0000313" key="8">
    <source>
        <dbReference type="Proteomes" id="UP000644660"/>
    </source>
</evidence>
<dbReference type="PANTHER" id="PTHR23051">
    <property type="entry name" value="SOLUTE CARRIER FAMILY 35, MEMBER F5"/>
    <property type="match status" value="1"/>
</dbReference>
<feature type="transmembrane region" description="Helical" evidence="5">
    <location>
        <begin position="234"/>
        <end position="259"/>
    </location>
</feature>
<feature type="transmembrane region" description="Helical" evidence="5">
    <location>
        <begin position="116"/>
        <end position="134"/>
    </location>
</feature>
<feature type="transmembrane region" description="Helical" evidence="5">
    <location>
        <begin position="271"/>
        <end position="290"/>
    </location>
</feature>
<comment type="subcellular location">
    <subcellularLocation>
        <location evidence="1">Membrane</location>
        <topology evidence="1">Multi-pass membrane protein</topology>
    </subcellularLocation>
</comment>
<dbReference type="AlphaFoldDB" id="A0A8H2VH34"/>
<feature type="transmembrane region" description="Helical" evidence="5">
    <location>
        <begin position="326"/>
        <end position="343"/>
    </location>
</feature>
<dbReference type="GeneID" id="64858103"/>
<feature type="transmembrane region" description="Helical" evidence="5">
    <location>
        <begin position="41"/>
        <end position="58"/>
    </location>
</feature>
<dbReference type="PANTHER" id="PTHR23051:SF0">
    <property type="entry name" value="SOLUTE CARRIER FAMILY 35 MEMBER F5"/>
    <property type="match status" value="1"/>
</dbReference>
<dbReference type="OrthoDB" id="1436450at2759"/>
<reference evidence="7 8" key="1">
    <citation type="submission" date="2020-05" db="EMBL/GenBank/DDBJ databases">
        <authorList>
            <person name="Casaregola S."/>
            <person name="Devillers H."/>
            <person name="Grondin C."/>
        </authorList>
    </citation>
    <scope>NUCLEOTIDE SEQUENCE [LARGE SCALE GENOMIC DNA]</scope>
    <source>
        <strain evidence="7 8">CLIB 1767</strain>
    </source>
</reference>
<comment type="caution">
    <text evidence="7">The sequence shown here is derived from an EMBL/GenBank/DDBJ whole genome shotgun (WGS) entry which is preliminary data.</text>
</comment>
<dbReference type="InterPro" id="IPR000620">
    <property type="entry name" value="EamA_dom"/>
</dbReference>
<dbReference type="Pfam" id="PF00892">
    <property type="entry name" value="EamA"/>
    <property type="match status" value="1"/>
</dbReference>
<keyword evidence="2 5" id="KW-0812">Transmembrane</keyword>
<feature type="transmembrane region" description="Helical" evidence="5">
    <location>
        <begin position="171"/>
        <end position="190"/>
    </location>
</feature>
<dbReference type="SUPFAM" id="SSF103481">
    <property type="entry name" value="Multidrug resistance efflux transporter EmrE"/>
    <property type="match status" value="2"/>
</dbReference>
<sequence length="382" mass="42812">MEQSRKSWFIGLFMILIVILSWVSSSFLLNQVFEINSYKKPFLITYLNVSSFVLYLIPSWKDIYNYKKIEKENQIIDDEKFLLNSNEEEEINQLTPLVSKHSNNIIPLTLNETIKLSAVFCLLWFIANFSSNASLSYTSVASQTILSSTSSFFTLFIGAILQVESINSKKLLGLLISFIGIICVTESDSIAQEITFSKVEIVIGNSLALIGALVYGIYSTFLKKSIVDESKINIKLFFGFVGLFTLIGLWPIILILHYTGIETIELPPSSTVIYLLLINATITFVSDYCWAKAILLTSPLTVTVGLSLTIPFAMIGDVLFKNKIISIGYIVGAILVLVSFALINGEEDIDNKNNNKMESNKQLSINIRDIENQTLETLYCSL</sequence>
<name>A0A8H2VH34_9SACH</name>
<organism evidence="7 8">
    <name type="scientific">Maudiozyma barnettii</name>
    <dbReference type="NCBI Taxonomy" id="61262"/>
    <lineage>
        <taxon>Eukaryota</taxon>
        <taxon>Fungi</taxon>
        <taxon>Dikarya</taxon>
        <taxon>Ascomycota</taxon>
        <taxon>Saccharomycotina</taxon>
        <taxon>Saccharomycetes</taxon>
        <taxon>Saccharomycetales</taxon>
        <taxon>Saccharomycetaceae</taxon>
        <taxon>Maudiozyma</taxon>
    </lineage>
</organism>
<evidence type="ECO:0000256" key="4">
    <source>
        <dbReference type="ARBA" id="ARBA00023136"/>
    </source>
</evidence>
<proteinExistence type="predicted"/>
<dbReference type="GO" id="GO:0000329">
    <property type="term" value="C:fungal-type vacuole membrane"/>
    <property type="evidence" value="ECO:0007669"/>
    <property type="project" value="TreeGrafter"/>
</dbReference>
<feature type="transmembrane region" description="Helical" evidence="5">
    <location>
        <begin position="202"/>
        <end position="222"/>
    </location>
</feature>
<evidence type="ECO:0000259" key="6">
    <source>
        <dbReference type="Pfam" id="PF00892"/>
    </source>
</evidence>
<dbReference type="InterPro" id="IPR037185">
    <property type="entry name" value="EmrE-like"/>
</dbReference>
<evidence type="ECO:0000313" key="7">
    <source>
        <dbReference type="EMBL" id="CAB4255074.1"/>
    </source>
</evidence>
<keyword evidence="3 5" id="KW-1133">Transmembrane helix</keyword>
<gene>
    <name evidence="7" type="ORF">KABA2_05S07766</name>
</gene>
<protein>
    <submittedName>
        <fullName evidence="7">Similar to Saccharomyces cerevisiae YDR438W THI74 Mitochondrial transporter repressible by thiamine</fullName>
    </submittedName>
</protein>
<keyword evidence="8" id="KW-1185">Reference proteome</keyword>
<feature type="domain" description="EamA" evidence="6">
    <location>
        <begin position="118"/>
        <end position="184"/>
    </location>
</feature>
<feature type="transmembrane region" description="Helical" evidence="5">
    <location>
        <begin position="140"/>
        <end position="159"/>
    </location>
</feature>
<feature type="transmembrane region" description="Helical" evidence="5">
    <location>
        <begin position="7"/>
        <end position="29"/>
    </location>
</feature>
<dbReference type="EMBL" id="CAEFZW010000005">
    <property type="protein sequence ID" value="CAB4255074.1"/>
    <property type="molecule type" value="Genomic_DNA"/>
</dbReference>
<evidence type="ECO:0000256" key="3">
    <source>
        <dbReference type="ARBA" id="ARBA00022989"/>
    </source>
</evidence>